<dbReference type="InterPro" id="IPR001258">
    <property type="entry name" value="NHL_repeat"/>
</dbReference>
<evidence type="ECO:0000256" key="2">
    <source>
        <dbReference type="ARBA" id="ARBA00022737"/>
    </source>
</evidence>
<reference evidence="5" key="1">
    <citation type="submission" date="2016-04" db="EMBL/GenBank/DDBJ databases">
        <authorList>
            <person name="Calderon-Fernandez G.M.Sr."/>
        </authorList>
    </citation>
    <scope>NUCLEOTIDE SEQUENCE</scope>
    <source>
        <strain evidence="5">Int1</strain>
        <tissue evidence="5">Integument</tissue>
    </source>
</reference>
<keyword evidence="2" id="KW-0677">Repeat</keyword>
<dbReference type="SUPFAM" id="SSF63825">
    <property type="entry name" value="YWTD domain"/>
    <property type="match status" value="1"/>
</dbReference>
<dbReference type="GO" id="GO:0016829">
    <property type="term" value="F:lyase activity"/>
    <property type="evidence" value="ECO:0007669"/>
    <property type="project" value="UniProtKB-KW"/>
</dbReference>
<keyword evidence="5" id="KW-0456">Lyase</keyword>
<dbReference type="InterPro" id="IPR011042">
    <property type="entry name" value="6-blade_b-propeller_TolB-like"/>
</dbReference>
<dbReference type="EMBL" id="GEMB01002504">
    <property type="protein sequence ID" value="JAS00682.1"/>
    <property type="molecule type" value="Transcribed_RNA"/>
</dbReference>
<evidence type="ECO:0000313" key="5">
    <source>
        <dbReference type="EMBL" id="JAS00682.1"/>
    </source>
</evidence>
<dbReference type="AlphaFoldDB" id="A0A161N101"/>
<feature type="repeat" description="NHL" evidence="4">
    <location>
        <begin position="25"/>
        <end position="61"/>
    </location>
</feature>
<evidence type="ECO:0000256" key="4">
    <source>
        <dbReference type="PROSITE-ProRule" id="PRU00504"/>
    </source>
</evidence>
<name>A0A161N101_TRIIF</name>
<evidence type="ECO:0000256" key="1">
    <source>
        <dbReference type="ARBA" id="ARBA00022729"/>
    </source>
</evidence>
<reference evidence="5" key="2">
    <citation type="journal article" date="2017" name="J. Med. Entomol.">
        <title>Transcriptome Analysis of the Triatoma infestans (Hemiptera: Reduviidae) Integument.</title>
        <authorList>
            <person name="Calderon-Fernandez G.M."/>
            <person name="Moriconi D.E."/>
            <person name="Dulbecco A.B."/>
            <person name="Juarez M.P."/>
        </authorList>
    </citation>
    <scope>NUCLEOTIDE SEQUENCE</scope>
    <source>
        <strain evidence="5">Int1</strain>
        <tissue evidence="5">Integument</tissue>
    </source>
</reference>
<dbReference type="Pfam" id="PF01436">
    <property type="entry name" value="NHL"/>
    <property type="match status" value="1"/>
</dbReference>
<evidence type="ECO:0000256" key="3">
    <source>
        <dbReference type="ARBA" id="ARBA00023180"/>
    </source>
</evidence>
<proteinExistence type="predicted"/>
<protein>
    <submittedName>
        <fullName evidence="5">Peptidyl-alpha-hydroxyglycine alpha-amidating lyase 1</fullName>
    </submittedName>
</protein>
<dbReference type="GO" id="GO:0005576">
    <property type="term" value="C:extracellular region"/>
    <property type="evidence" value="ECO:0007669"/>
    <property type="project" value="TreeGrafter"/>
</dbReference>
<feature type="non-terminal residue" evidence="5">
    <location>
        <position position="191"/>
    </location>
</feature>
<sequence length="191" mass="20573">MKFNSDGDKILEWGRPTVGGGFRVPTPGEFLVPHALTIAEDLGLVCVADRENGRIQCFNLLNASFAFQLKSEHIGPRVFSVAYCKTKGLFFLVNGEAFQRNIPVQGFVMTAKGDLIGKFGSHLKTPHDLAISSNCDVLYVGEIDPYTAWKFELNGNLSSTSVASPVMPSSSASTMDNKVSRGEVEGLAGAI</sequence>
<dbReference type="PROSITE" id="PS51125">
    <property type="entry name" value="NHL"/>
    <property type="match status" value="1"/>
</dbReference>
<dbReference type="PANTHER" id="PTHR10680">
    <property type="entry name" value="PEPTIDYL-GLYCINE ALPHA-AMIDATING MONOOXYGENASE"/>
    <property type="match status" value="1"/>
</dbReference>
<dbReference type="Gene3D" id="2.120.10.30">
    <property type="entry name" value="TolB, C-terminal domain"/>
    <property type="match status" value="1"/>
</dbReference>
<keyword evidence="1" id="KW-0732">Signal</keyword>
<organism evidence="5">
    <name type="scientific">Triatoma infestans</name>
    <name type="common">Assassin bug</name>
    <dbReference type="NCBI Taxonomy" id="30076"/>
    <lineage>
        <taxon>Eukaryota</taxon>
        <taxon>Metazoa</taxon>
        <taxon>Ecdysozoa</taxon>
        <taxon>Arthropoda</taxon>
        <taxon>Hexapoda</taxon>
        <taxon>Insecta</taxon>
        <taxon>Pterygota</taxon>
        <taxon>Neoptera</taxon>
        <taxon>Paraneoptera</taxon>
        <taxon>Hemiptera</taxon>
        <taxon>Heteroptera</taxon>
        <taxon>Panheteroptera</taxon>
        <taxon>Cimicomorpha</taxon>
        <taxon>Reduviidae</taxon>
        <taxon>Triatominae</taxon>
        <taxon>Triatoma</taxon>
    </lineage>
</organism>
<accession>A0A161N101</accession>
<dbReference type="PANTHER" id="PTHR10680:SF14">
    <property type="entry name" value="PEPTIDYL-GLYCINE ALPHA-AMIDATING MONOOXYGENASE"/>
    <property type="match status" value="1"/>
</dbReference>
<keyword evidence="3" id="KW-0325">Glycoprotein</keyword>